<dbReference type="Pfam" id="PF13359">
    <property type="entry name" value="DDE_Tnp_4"/>
    <property type="match status" value="1"/>
</dbReference>
<keyword evidence="2" id="KW-0479">Metal-binding</keyword>
<dbReference type="InterPro" id="IPR027806">
    <property type="entry name" value="HARBI1_dom"/>
</dbReference>
<evidence type="ECO:0000313" key="6">
    <source>
        <dbReference type="EMBL" id="GAA2412264.1"/>
    </source>
</evidence>
<organism evidence="6 7">
    <name type="scientific">Streptomyces glaucosporus</name>
    <dbReference type="NCBI Taxonomy" id="284044"/>
    <lineage>
        <taxon>Bacteria</taxon>
        <taxon>Bacillati</taxon>
        <taxon>Actinomycetota</taxon>
        <taxon>Actinomycetes</taxon>
        <taxon>Kitasatosporales</taxon>
        <taxon>Streptomycetaceae</taxon>
        <taxon>Streptomyces</taxon>
    </lineage>
</organism>
<sequence>MVPCPAALDLPHALVERATLLIVTREGDRRCKLPPHQRALVALVHLRRHDTLAQTAAGFGISVGTAHAHVTTVVRHLADTAPGPLKTLRETDPDHALVDGSPAERDRIGDGRADYSSKHQRHGVNVQVVTDPAGEILWLSPALPGQTHDLTSPGLRPGGAPGPHPQDHPNP</sequence>
<evidence type="ECO:0008006" key="8">
    <source>
        <dbReference type="Google" id="ProtNLM"/>
    </source>
</evidence>
<reference evidence="6 7" key="1">
    <citation type="journal article" date="2019" name="Int. J. Syst. Evol. Microbiol.">
        <title>The Global Catalogue of Microorganisms (GCM) 10K type strain sequencing project: providing services to taxonomists for standard genome sequencing and annotation.</title>
        <authorList>
            <consortium name="The Broad Institute Genomics Platform"/>
            <consortium name="The Broad Institute Genome Sequencing Center for Infectious Disease"/>
            <person name="Wu L."/>
            <person name="Ma J."/>
        </authorList>
    </citation>
    <scope>NUCLEOTIDE SEQUENCE [LARGE SCALE GENOMIC DNA]</scope>
    <source>
        <strain evidence="6 7">JCM 6921</strain>
    </source>
</reference>
<comment type="caution">
    <text evidence="6">The sequence shown here is derived from an EMBL/GenBank/DDBJ whole genome shotgun (WGS) entry which is preliminary data.</text>
</comment>
<evidence type="ECO:0000256" key="2">
    <source>
        <dbReference type="ARBA" id="ARBA00022723"/>
    </source>
</evidence>
<feature type="domain" description="DDE Tnp4" evidence="4">
    <location>
        <begin position="111"/>
        <end position="149"/>
    </location>
</feature>
<dbReference type="EMBL" id="BAAATJ010000027">
    <property type="protein sequence ID" value="GAA2412264.1"/>
    <property type="molecule type" value="Genomic_DNA"/>
</dbReference>
<comment type="cofactor">
    <cofactor evidence="1">
        <name>a divalent metal cation</name>
        <dbReference type="ChEBI" id="CHEBI:60240"/>
    </cofactor>
</comment>
<accession>A0ABN3IRM4</accession>
<evidence type="ECO:0000256" key="3">
    <source>
        <dbReference type="SAM" id="MobiDB-lite"/>
    </source>
</evidence>
<feature type="region of interest" description="Disordered" evidence="3">
    <location>
        <begin position="143"/>
        <end position="171"/>
    </location>
</feature>
<evidence type="ECO:0000259" key="5">
    <source>
        <dbReference type="Pfam" id="PF13613"/>
    </source>
</evidence>
<dbReference type="Pfam" id="PF13613">
    <property type="entry name" value="HTH_Tnp_4"/>
    <property type="match status" value="1"/>
</dbReference>
<dbReference type="Proteomes" id="UP001500058">
    <property type="component" value="Unassembled WGS sequence"/>
</dbReference>
<name>A0ABN3IRM4_9ACTN</name>
<feature type="compositionally biased region" description="Basic and acidic residues" evidence="3">
    <location>
        <begin position="91"/>
        <end position="117"/>
    </location>
</feature>
<gene>
    <name evidence="6" type="ORF">GCM10010420_46880</name>
</gene>
<evidence type="ECO:0000259" key="4">
    <source>
        <dbReference type="Pfam" id="PF13359"/>
    </source>
</evidence>
<feature type="domain" description="Transposase Helix-turn-helix" evidence="5">
    <location>
        <begin position="31"/>
        <end position="81"/>
    </location>
</feature>
<evidence type="ECO:0000256" key="1">
    <source>
        <dbReference type="ARBA" id="ARBA00001968"/>
    </source>
</evidence>
<protein>
    <recommendedName>
        <fullName evidence="8">Transposase</fullName>
    </recommendedName>
</protein>
<feature type="region of interest" description="Disordered" evidence="3">
    <location>
        <begin position="91"/>
        <end position="123"/>
    </location>
</feature>
<keyword evidence="7" id="KW-1185">Reference proteome</keyword>
<evidence type="ECO:0000313" key="7">
    <source>
        <dbReference type="Proteomes" id="UP001500058"/>
    </source>
</evidence>
<proteinExistence type="predicted"/>
<dbReference type="InterPro" id="IPR027805">
    <property type="entry name" value="Transposase_HTH_dom"/>
</dbReference>